<comment type="caution">
    <text evidence="2">The sequence shown here is derived from an EMBL/GenBank/DDBJ whole genome shotgun (WGS) entry which is preliminary data.</text>
</comment>
<name>A0AAW2ZQ17_9EUKA</name>
<keyword evidence="1" id="KW-1133">Transmembrane helix</keyword>
<dbReference type="Proteomes" id="UP001431209">
    <property type="component" value="Unassembled WGS sequence"/>
</dbReference>
<proteinExistence type="predicted"/>
<accession>A0AAW2ZQ17</accession>
<keyword evidence="1" id="KW-0472">Membrane</keyword>
<protein>
    <submittedName>
        <fullName evidence="2">C-C chemokine receptor type 3</fullName>
    </submittedName>
</protein>
<reference evidence="2 3" key="1">
    <citation type="submission" date="2024-03" db="EMBL/GenBank/DDBJ databases">
        <title>The Acrasis kona genome and developmental transcriptomes reveal deep origins of eukaryotic multicellular pathways.</title>
        <authorList>
            <person name="Sheikh S."/>
            <person name="Fu C.-J."/>
            <person name="Brown M.W."/>
            <person name="Baldauf S.L."/>
        </authorList>
    </citation>
    <scope>NUCLEOTIDE SEQUENCE [LARGE SCALE GENOMIC DNA]</scope>
    <source>
        <strain evidence="2 3">ATCC MYA-3509</strain>
    </source>
</reference>
<dbReference type="AlphaFoldDB" id="A0AAW2ZQ17"/>
<sequence>MTGHYPETEPLLSEENNKGVIISEYDFNLNKFEDIEDVKDLYKLENHGVPPSNVLRMTEGCSTIMQNTLKPIRSTRIKLIISMVLLNVYIVTLMLLPLWLYLGQVKNWLYSIYIGYPIIVISYCLALALIFRLRYSIIKSRLNLTKSILMGEIERHNVTLSSHDARVIIIFDAENGFGSYSTGFFTGGEVPKIQINFSDGGAASRR</sequence>
<feature type="transmembrane region" description="Helical" evidence="1">
    <location>
        <begin position="108"/>
        <end position="131"/>
    </location>
</feature>
<evidence type="ECO:0000313" key="2">
    <source>
        <dbReference type="EMBL" id="KAL0490806.1"/>
    </source>
</evidence>
<dbReference type="EMBL" id="JAOPGA020001721">
    <property type="protein sequence ID" value="KAL0490806.1"/>
    <property type="molecule type" value="Genomic_DNA"/>
</dbReference>
<evidence type="ECO:0000313" key="3">
    <source>
        <dbReference type="Proteomes" id="UP001431209"/>
    </source>
</evidence>
<keyword evidence="1" id="KW-0812">Transmembrane</keyword>
<feature type="transmembrane region" description="Helical" evidence="1">
    <location>
        <begin position="79"/>
        <end position="102"/>
    </location>
</feature>
<keyword evidence="2" id="KW-0675">Receptor</keyword>
<keyword evidence="3" id="KW-1185">Reference proteome</keyword>
<evidence type="ECO:0000256" key="1">
    <source>
        <dbReference type="SAM" id="Phobius"/>
    </source>
</evidence>
<gene>
    <name evidence="2" type="ORF">AKO1_009619</name>
</gene>
<organism evidence="2 3">
    <name type="scientific">Acrasis kona</name>
    <dbReference type="NCBI Taxonomy" id="1008807"/>
    <lineage>
        <taxon>Eukaryota</taxon>
        <taxon>Discoba</taxon>
        <taxon>Heterolobosea</taxon>
        <taxon>Tetramitia</taxon>
        <taxon>Eutetramitia</taxon>
        <taxon>Acrasidae</taxon>
        <taxon>Acrasis</taxon>
    </lineage>
</organism>